<keyword evidence="1" id="KW-1133">Transmembrane helix</keyword>
<dbReference type="InterPro" id="IPR048376">
    <property type="entry name" value="YqiJ_N"/>
</dbReference>
<evidence type="ECO:0000256" key="1">
    <source>
        <dbReference type="SAM" id="Phobius"/>
    </source>
</evidence>
<feature type="transmembrane region" description="Helical" evidence="1">
    <location>
        <begin position="116"/>
        <end position="137"/>
    </location>
</feature>
<feature type="transmembrane region" description="Helical" evidence="1">
    <location>
        <begin position="12"/>
        <end position="33"/>
    </location>
</feature>
<dbReference type="Pfam" id="PF07290">
    <property type="entry name" value="YqiJ_OB"/>
    <property type="match status" value="1"/>
</dbReference>
<dbReference type="EMBL" id="WIND01000034">
    <property type="protein sequence ID" value="MSU92018.1"/>
    <property type="molecule type" value="Genomic_DNA"/>
</dbReference>
<reference evidence="4 5" key="1">
    <citation type="submission" date="2019-10" db="EMBL/GenBank/DDBJ databases">
        <title>Cognatihalovulum marinum gen. nov. sp. nov., a new member of the family Rhodobacteraceae isolated from deep seawater of the Northwest Indian Ocean.</title>
        <authorList>
            <person name="Ruan C."/>
            <person name="Wang J."/>
            <person name="Zheng X."/>
            <person name="Song L."/>
            <person name="Zhu Y."/>
            <person name="Huang Y."/>
            <person name="Lu Z."/>
            <person name="Du W."/>
            <person name="Huang L."/>
            <person name="Dai X."/>
        </authorList>
    </citation>
    <scope>NUCLEOTIDE SEQUENCE [LARGE SCALE GENOMIC DNA]</scope>
    <source>
        <strain evidence="4 5">2CG4</strain>
    </source>
</reference>
<sequence>MLDILTQDGMRPFLMAGFLVVFFLVLEVILMFVGLSGFTDADGPDFDGMDADADFSGMTAAEIAADVDVSPDVAAKIESAIAFLEADTDVDVADGPQAGGGTSTLGTVLDLLGLRALPFSASLAIFCAIFASAGIAGQAAAHGIFGFMLPGFLAVPAGIVVAAILTRRFTRFIARLIPRDESYAVSERSLGRRKGTVTVGTAAAGSPAQVRVTDRYGNAQYIMAEPLGAADVIEQGSEVLVVRLPRGGLRLVDLS</sequence>
<protein>
    <submittedName>
        <fullName evidence="4">DUF1449 family protein</fullName>
    </submittedName>
</protein>
<dbReference type="RefSeq" id="WP_154449463.1">
    <property type="nucleotide sequence ID" value="NZ_WIND01000034.1"/>
</dbReference>
<dbReference type="AlphaFoldDB" id="A0A6L5Z612"/>
<evidence type="ECO:0000259" key="3">
    <source>
        <dbReference type="Pfam" id="PF21001"/>
    </source>
</evidence>
<accession>A0A6L5Z612</accession>
<dbReference type="Proteomes" id="UP000474957">
    <property type="component" value="Unassembled WGS sequence"/>
</dbReference>
<keyword evidence="1" id="KW-0472">Membrane</keyword>
<evidence type="ECO:0000313" key="5">
    <source>
        <dbReference type="Proteomes" id="UP000474957"/>
    </source>
</evidence>
<proteinExistence type="predicted"/>
<feature type="domain" description="Inner membrane protein YqiJ OB-fold" evidence="2">
    <location>
        <begin position="193"/>
        <end position="243"/>
    </location>
</feature>
<name>A0A6L5Z612_9RHOB</name>
<organism evidence="4 5">
    <name type="scientific">Halovulum marinum</name>
    <dbReference type="NCBI Taxonomy" id="2662447"/>
    <lineage>
        <taxon>Bacteria</taxon>
        <taxon>Pseudomonadati</taxon>
        <taxon>Pseudomonadota</taxon>
        <taxon>Alphaproteobacteria</taxon>
        <taxon>Rhodobacterales</taxon>
        <taxon>Paracoccaceae</taxon>
        <taxon>Halovulum</taxon>
    </lineage>
</organism>
<comment type="caution">
    <text evidence="4">The sequence shown here is derived from an EMBL/GenBank/DDBJ whole genome shotgun (WGS) entry which is preliminary data.</text>
</comment>
<dbReference type="InterPro" id="IPR010840">
    <property type="entry name" value="YqiJ_OB"/>
</dbReference>
<feature type="domain" description="Inner membrane protein YqiJ N-terminal" evidence="3">
    <location>
        <begin position="12"/>
        <end position="167"/>
    </location>
</feature>
<keyword evidence="5" id="KW-1185">Reference proteome</keyword>
<evidence type="ECO:0000259" key="2">
    <source>
        <dbReference type="Pfam" id="PF07290"/>
    </source>
</evidence>
<evidence type="ECO:0000313" key="4">
    <source>
        <dbReference type="EMBL" id="MSU92018.1"/>
    </source>
</evidence>
<dbReference type="Pfam" id="PF21001">
    <property type="entry name" value="YqiJ_N"/>
    <property type="match status" value="1"/>
</dbReference>
<gene>
    <name evidence="4" type="ORF">GE300_20905</name>
</gene>
<keyword evidence="1" id="KW-0812">Transmembrane</keyword>
<feature type="transmembrane region" description="Helical" evidence="1">
    <location>
        <begin position="143"/>
        <end position="165"/>
    </location>
</feature>